<organism evidence="10 11">
    <name type="scientific">Mumia zhuanghuii</name>
    <dbReference type="NCBI Taxonomy" id="2585211"/>
    <lineage>
        <taxon>Bacteria</taxon>
        <taxon>Bacillati</taxon>
        <taxon>Actinomycetota</taxon>
        <taxon>Actinomycetes</taxon>
        <taxon>Propionibacteriales</taxon>
        <taxon>Nocardioidaceae</taxon>
        <taxon>Mumia</taxon>
    </lineage>
</organism>
<dbReference type="Pfam" id="PF00005">
    <property type="entry name" value="ABC_tran"/>
    <property type="match status" value="1"/>
</dbReference>
<dbReference type="Gene3D" id="2.40.50.100">
    <property type="match status" value="1"/>
</dbReference>
<feature type="compositionally biased region" description="Low complexity" evidence="7">
    <location>
        <begin position="396"/>
        <end position="415"/>
    </location>
</feature>
<name>A0A5C4MZ34_9ACTN</name>
<dbReference type="AlphaFoldDB" id="A0A5C4MZ34"/>
<accession>A0A5C4MZ34</accession>
<evidence type="ECO:0000313" key="9">
    <source>
        <dbReference type="EMBL" id="TNC48097.1"/>
    </source>
</evidence>
<dbReference type="GO" id="GO:0016887">
    <property type="term" value="F:ATP hydrolysis activity"/>
    <property type="evidence" value="ECO:0007669"/>
    <property type="project" value="InterPro"/>
</dbReference>
<dbReference type="InterPro" id="IPR015855">
    <property type="entry name" value="ABC_transpr_MalK-like"/>
</dbReference>
<dbReference type="Proteomes" id="UP000306740">
    <property type="component" value="Unassembled WGS sequence"/>
</dbReference>
<feature type="region of interest" description="Disordered" evidence="7">
    <location>
        <begin position="386"/>
        <end position="415"/>
    </location>
</feature>
<evidence type="ECO:0000256" key="7">
    <source>
        <dbReference type="SAM" id="MobiDB-lite"/>
    </source>
</evidence>
<dbReference type="InterPro" id="IPR003439">
    <property type="entry name" value="ABC_transporter-like_ATP-bd"/>
</dbReference>
<dbReference type="PROSITE" id="PS00211">
    <property type="entry name" value="ABC_TRANSPORTER_1"/>
    <property type="match status" value="1"/>
</dbReference>
<evidence type="ECO:0000313" key="10">
    <source>
        <dbReference type="EMBL" id="TNC50946.1"/>
    </source>
</evidence>
<dbReference type="GO" id="GO:0008643">
    <property type="term" value="P:carbohydrate transport"/>
    <property type="evidence" value="ECO:0007669"/>
    <property type="project" value="InterPro"/>
</dbReference>
<keyword evidence="3" id="KW-0547">Nucleotide-binding</keyword>
<dbReference type="Gene3D" id="2.40.50.140">
    <property type="entry name" value="Nucleic acid-binding proteins"/>
    <property type="match status" value="1"/>
</dbReference>
<protein>
    <submittedName>
        <fullName evidence="10">sn-glycerol-3-phosphate ABC transporter ATP-binding protein UgpC</fullName>
    </submittedName>
</protein>
<keyword evidence="1" id="KW-0813">Transport</keyword>
<evidence type="ECO:0000259" key="8">
    <source>
        <dbReference type="PROSITE" id="PS50893"/>
    </source>
</evidence>
<dbReference type="FunFam" id="3.40.50.300:FF:000042">
    <property type="entry name" value="Maltose/maltodextrin ABC transporter, ATP-binding protein"/>
    <property type="match status" value="1"/>
</dbReference>
<proteinExistence type="predicted"/>
<keyword evidence="2" id="KW-1003">Cell membrane</keyword>
<comment type="caution">
    <text evidence="10">The sequence shown here is derived from an EMBL/GenBank/DDBJ whole genome shotgun (WGS) entry which is preliminary data.</text>
</comment>
<dbReference type="EMBL" id="VDFR01000039">
    <property type="protein sequence ID" value="TNC48097.1"/>
    <property type="molecule type" value="Genomic_DNA"/>
</dbReference>
<dbReference type="SMART" id="SM00382">
    <property type="entry name" value="AAA"/>
    <property type="match status" value="1"/>
</dbReference>
<dbReference type="PANTHER" id="PTHR43875">
    <property type="entry name" value="MALTODEXTRIN IMPORT ATP-BINDING PROTEIN MSMX"/>
    <property type="match status" value="1"/>
</dbReference>
<dbReference type="Pfam" id="PF17912">
    <property type="entry name" value="OB_MalK"/>
    <property type="match status" value="1"/>
</dbReference>
<sequence>MATIEMKNIVKQYGDNAPAVRDVSLAIEDGEFVILVGPSGCGKSTLLRMIVGLEEITSGDMLIDGKRVNDEPPRDRNLAMVFQNYALYPHLNVYENIAFPLRLHKGNSNEEIDKKVRDAAETLELTEFLERKPANLSGGQRQRVAMGRAIVRDAQAFLFDEPLSNLDAKLRGQMRTEIARLQRKLGVTTVYVTHDQTEAMTLGDRVALLKKGLLQQVATPRELYENPINLFVAGFIGSPPMNMLPARPNGDQLELPFVSFTMPPEMAEVTKGHELLIGGIRPEHFADASAARAPENGVRFTAGVDVVEWLGNEQYAYIPFEAPGEVRKTLDELAQDLDGEKMQQQIVVTLEPTTRVREGGEAELVMDVDKLHLFDPETGENLMLRTRSGEGDGDGDAAARTASADGAHAAPTTDA</sequence>
<gene>
    <name evidence="10" type="primary">ugpC</name>
    <name evidence="10" type="ORF">FHE65_02950</name>
    <name evidence="9" type="ORF">FHE65_08195</name>
</gene>
<evidence type="ECO:0000256" key="3">
    <source>
        <dbReference type="ARBA" id="ARBA00022741"/>
    </source>
</evidence>
<feature type="domain" description="ABC transporter" evidence="8">
    <location>
        <begin position="4"/>
        <end position="236"/>
    </location>
</feature>
<dbReference type="PANTHER" id="PTHR43875:SF15">
    <property type="entry name" value="TREHALOSE IMPORT ATP-BINDING PROTEIN SUGC"/>
    <property type="match status" value="1"/>
</dbReference>
<dbReference type="SUPFAM" id="SSF50331">
    <property type="entry name" value="MOP-like"/>
    <property type="match status" value="1"/>
</dbReference>
<dbReference type="PROSITE" id="PS50893">
    <property type="entry name" value="ABC_TRANSPORTER_2"/>
    <property type="match status" value="1"/>
</dbReference>
<dbReference type="OrthoDB" id="3180400at2"/>
<keyword evidence="5" id="KW-1278">Translocase</keyword>
<evidence type="ECO:0000256" key="1">
    <source>
        <dbReference type="ARBA" id="ARBA00022448"/>
    </source>
</evidence>
<dbReference type="InterPro" id="IPR047641">
    <property type="entry name" value="ABC_transpr_MalK/UgpC-like"/>
</dbReference>
<evidence type="ECO:0000256" key="4">
    <source>
        <dbReference type="ARBA" id="ARBA00022840"/>
    </source>
</evidence>
<dbReference type="CDD" id="cd03301">
    <property type="entry name" value="ABC_MalK_N"/>
    <property type="match status" value="1"/>
</dbReference>
<reference evidence="10 11" key="1">
    <citation type="submission" date="2019-05" db="EMBL/GenBank/DDBJ databases">
        <title>Mumia sp. nov., isolated from the intestinal contents of plateau pika (Ochotona curzoniae) in the Qinghai-Tibet plateau of China.</title>
        <authorList>
            <person name="Tian Z."/>
        </authorList>
    </citation>
    <scope>NUCLEOTIDE SEQUENCE [LARGE SCALE GENOMIC DNA]</scope>
    <source>
        <strain evidence="11">527</strain>
        <strain evidence="10">Z527</strain>
    </source>
</reference>
<keyword evidence="6" id="KW-0472">Membrane</keyword>
<dbReference type="InterPro" id="IPR012340">
    <property type="entry name" value="NA-bd_OB-fold"/>
</dbReference>
<dbReference type="EMBL" id="VDFR01000011">
    <property type="protein sequence ID" value="TNC50946.1"/>
    <property type="molecule type" value="Genomic_DNA"/>
</dbReference>
<dbReference type="RefSeq" id="WP_139087661.1">
    <property type="nucleotide sequence ID" value="NZ_VDFR01000011.1"/>
</dbReference>
<evidence type="ECO:0000256" key="5">
    <source>
        <dbReference type="ARBA" id="ARBA00022967"/>
    </source>
</evidence>
<evidence type="ECO:0000256" key="2">
    <source>
        <dbReference type="ARBA" id="ARBA00022475"/>
    </source>
</evidence>
<dbReference type="InterPro" id="IPR003593">
    <property type="entry name" value="AAA+_ATPase"/>
</dbReference>
<dbReference type="InterPro" id="IPR017871">
    <property type="entry name" value="ABC_transporter-like_CS"/>
</dbReference>
<evidence type="ECO:0000313" key="11">
    <source>
        <dbReference type="Proteomes" id="UP000306740"/>
    </source>
</evidence>
<dbReference type="NCBIfam" id="NF008653">
    <property type="entry name" value="PRK11650.1"/>
    <property type="match status" value="1"/>
</dbReference>
<keyword evidence="4 10" id="KW-0067">ATP-binding</keyword>
<dbReference type="InterPro" id="IPR040582">
    <property type="entry name" value="OB_MalK-like"/>
</dbReference>
<dbReference type="SUPFAM" id="SSF52540">
    <property type="entry name" value="P-loop containing nucleoside triphosphate hydrolases"/>
    <property type="match status" value="1"/>
</dbReference>
<evidence type="ECO:0000256" key="6">
    <source>
        <dbReference type="ARBA" id="ARBA00023136"/>
    </source>
</evidence>
<dbReference type="InterPro" id="IPR008995">
    <property type="entry name" value="Mo/tungstate-bd_C_term_dom"/>
</dbReference>
<dbReference type="GO" id="GO:0005524">
    <property type="term" value="F:ATP binding"/>
    <property type="evidence" value="ECO:0007669"/>
    <property type="project" value="UniProtKB-KW"/>
</dbReference>
<dbReference type="GO" id="GO:0055052">
    <property type="term" value="C:ATP-binding cassette (ABC) transporter complex, substrate-binding subunit-containing"/>
    <property type="evidence" value="ECO:0007669"/>
    <property type="project" value="TreeGrafter"/>
</dbReference>
<dbReference type="GO" id="GO:0140359">
    <property type="term" value="F:ABC-type transporter activity"/>
    <property type="evidence" value="ECO:0007669"/>
    <property type="project" value="InterPro"/>
</dbReference>
<dbReference type="InterPro" id="IPR027417">
    <property type="entry name" value="P-loop_NTPase"/>
</dbReference>
<dbReference type="Gene3D" id="3.40.50.300">
    <property type="entry name" value="P-loop containing nucleotide triphosphate hydrolases"/>
    <property type="match status" value="1"/>
</dbReference>